<dbReference type="AlphaFoldDB" id="A0A2N6LBX1"/>
<reference evidence="1 2" key="1">
    <citation type="submission" date="2017-07" db="EMBL/GenBank/DDBJ databases">
        <title>Genomes of Fischerella (Mastigocladus) sp. strains.</title>
        <authorList>
            <person name="Miller S.R."/>
        </authorList>
    </citation>
    <scope>NUCLEOTIDE SEQUENCE [LARGE SCALE GENOMIC DNA]</scope>
    <source>
        <strain evidence="1 2">CCMEE 5318</strain>
    </source>
</reference>
<name>A0A2N6LBX1_9CYAN</name>
<evidence type="ECO:0000313" key="1">
    <source>
        <dbReference type="EMBL" id="PMB20272.1"/>
    </source>
</evidence>
<gene>
    <name evidence="1" type="ORF">CEN46_16820</name>
</gene>
<dbReference type="EMBL" id="NMQE01000526">
    <property type="protein sequence ID" value="PMB20272.1"/>
    <property type="molecule type" value="Genomic_DNA"/>
</dbReference>
<comment type="caution">
    <text evidence="1">The sequence shown here is derived from an EMBL/GenBank/DDBJ whole genome shotgun (WGS) entry which is preliminary data.</text>
</comment>
<accession>A0A2N6LBX1</accession>
<sequence length="65" mass="7459">MKLSDNQSYETDYKTYQIIINKPAKNNYAYWIRGCDIDDSQSGFETAKDAIVAAKNFIDGEENNE</sequence>
<proteinExistence type="predicted"/>
<evidence type="ECO:0008006" key="3">
    <source>
        <dbReference type="Google" id="ProtNLM"/>
    </source>
</evidence>
<protein>
    <recommendedName>
        <fullName evidence="3">DUF1508 domain-containing protein</fullName>
    </recommendedName>
</protein>
<dbReference type="Proteomes" id="UP000235081">
    <property type="component" value="Unassembled WGS sequence"/>
</dbReference>
<evidence type="ECO:0000313" key="2">
    <source>
        <dbReference type="Proteomes" id="UP000235081"/>
    </source>
</evidence>
<dbReference type="RefSeq" id="WP_102182436.1">
    <property type="nucleotide sequence ID" value="NZ_NMQE01000526.1"/>
</dbReference>
<organism evidence="1 2">
    <name type="scientific">Fischerella thermalis CCMEE 5318</name>
    <dbReference type="NCBI Taxonomy" id="2019666"/>
    <lineage>
        <taxon>Bacteria</taxon>
        <taxon>Bacillati</taxon>
        <taxon>Cyanobacteriota</taxon>
        <taxon>Cyanophyceae</taxon>
        <taxon>Nostocales</taxon>
        <taxon>Hapalosiphonaceae</taxon>
        <taxon>Fischerella</taxon>
    </lineage>
</organism>